<dbReference type="GeneID" id="59352885"/>
<dbReference type="SFLD" id="SFLDG00358">
    <property type="entry name" value="Main_(cytGST)"/>
    <property type="match status" value="1"/>
</dbReference>
<dbReference type="SUPFAM" id="SSF47616">
    <property type="entry name" value="GST C-terminal domain-like"/>
    <property type="match status" value="1"/>
</dbReference>
<dbReference type="InterPro" id="IPR036282">
    <property type="entry name" value="Glutathione-S-Trfase_C_sf"/>
</dbReference>
<dbReference type="GO" id="GO:0004364">
    <property type="term" value="F:glutathione transferase activity"/>
    <property type="evidence" value="ECO:0007669"/>
    <property type="project" value="UniProtKB-EC"/>
</dbReference>
<sequence>MSSPDSDSPKIVLHWLEKSRAQRILWLLEELNVAYEIKRYKRDPKTALADPQLKAIHPLGKAPVITIGDMVLAESAFITEYLSDHFGGGALVPKRWKDGQEGKLGGETESYLRYRYFMHYTEGSLMSLLLVALVQNNIKTAPVPFFIKPVTSGIAGKIAKGYTDPNFVAHFQFLEDQLATAPEGGPYLCGPTLTGADLMMSYPTLLATSGSARAPGGLTKESHPRLFAYGEKLQESESYKRAVEKIIALEGEYSLSP</sequence>
<evidence type="ECO:0000256" key="1">
    <source>
        <dbReference type="ARBA" id="ARBA00007409"/>
    </source>
</evidence>
<dbReference type="EC" id="2.5.1.18" evidence="2"/>
<dbReference type="EMBL" id="JACAZF010000017">
    <property type="protein sequence ID" value="KAF7289339.1"/>
    <property type="molecule type" value="Genomic_DNA"/>
</dbReference>
<dbReference type="AlphaFoldDB" id="A0A8H6RXW6"/>
<keyword evidence="7" id="KW-1185">Reference proteome</keyword>
<dbReference type="FunFam" id="3.40.30.10:FF:000156">
    <property type="entry name" value="Glutathione S-transferase 1"/>
    <property type="match status" value="1"/>
</dbReference>
<dbReference type="GO" id="GO:0005737">
    <property type="term" value="C:cytoplasm"/>
    <property type="evidence" value="ECO:0007669"/>
    <property type="project" value="UniProtKB-ARBA"/>
</dbReference>
<dbReference type="InterPro" id="IPR004045">
    <property type="entry name" value="Glutathione_S-Trfase_N"/>
</dbReference>
<proteinExistence type="inferred from homology"/>
<dbReference type="InterPro" id="IPR036249">
    <property type="entry name" value="Thioredoxin-like_sf"/>
</dbReference>
<gene>
    <name evidence="6" type="ORF">MIND_01395900</name>
</gene>
<dbReference type="Pfam" id="PF02798">
    <property type="entry name" value="GST_N"/>
    <property type="match status" value="1"/>
</dbReference>
<dbReference type="CDD" id="cd03046">
    <property type="entry name" value="GST_N_GTT1_like"/>
    <property type="match status" value="1"/>
</dbReference>
<dbReference type="Gene3D" id="3.40.30.10">
    <property type="entry name" value="Glutaredoxin"/>
    <property type="match status" value="1"/>
</dbReference>
<evidence type="ECO:0000259" key="5">
    <source>
        <dbReference type="PROSITE" id="PS50404"/>
    </source>
</evidence>
<evidence type="ECO:0000313" key="7">
    <source>
        <dbReference type="Proteomes" id="UP000636479"/>
    </source>
</evidence>
<dbReference type="SFLD" id="SFLDS00019">
    <property type="entry name" value="Glutathione_Transferase_(cytos"/>
    <property type="match status" value="1"/>
</dbReference>
<comment type="catalytic activity">
    <reaction evidence="4">
        <text>RX + glutathione = an S-substituted glutathione + a halide anion + H(+)</text>
        <dbReference type="Rhea" id="RHEA:16437"/>
        <dbReference type="ChEBI" id="CHEBI:15378"/>
        <dbReference type="ChEBI" id="CHEBI:16042"/>
        <dbReference type="ChEBI" id="CHEBI:17792"/>
        <dbReference type="ChEBI" id="CHEBI:57925"/>
        <dbReference type="ChEBI" id="CHEBI:90779"/>
        <dbReference type="EC" id="2.5.1.18"/>
    </reaction>
</comment>
<evidence type="ECO:0000256" key="4">
    <source>
        <dbReference type="ARBA" id="ARBA00047960"/>
    </source>
</evidence>
<evidence type="ECO:0000256" key="2">
    <source>
        <dbReference type="ARBA" id="ARBA00012452"/>
    </source>
</evidence>
<dbReference type="PROSITE" id="PS50404">
    <property type="entry name" value="GST_NTER"/>
    <property type="match status" value="1"/>
</dbReference>
<name>A0A8H6RXW6_9AGAR</name>
<accession>A0A8H6RXW6</accession>
<keyword evidence="3 6" id="KW-0808">Transferase</keyword>
<evidence type="ECO:0000313" key="6">
    <source>
        <dbReference type="EMBL" id="KAF7289339.1"/>
    </source>
</evidence>
<dbReference type="PANTHER" id="PTHR44051">
    <property type="entry name" value="GLUTATHIONE S-TRANSFERASE-RELATED"/>
    <property type="match status" value="1"/>
</dbReference>
<dbReference type="GO" id="GO:0004602">
    <property type="term" value="F:glutathione peroxidase activity"/>
    <property type="evidence" value="ECO:0007669"/>
    <property type="project" value="UniProtKB-ARBA"/>
</dbReference>
<evidence type="ECO:0000256" key="3">
    <source>
        <dbReference type="ARBA" id="ARBA00022679"/>
    </source>
</evidence>
<dbReference type="PANTHER" id="PTHR44051:SF9">
    <property type="entry name" value="GLUTATHIONE S-TRANSFERASE 1"/>
    <property type="match status" value="1"/>
</dbReference>
<comment type="caution">
    <text evidence="6">The sequence shown here is derived from an EMBL/GenBank/DDBJ whole genome shotgun (WGS) entry which is preliminary data.</text>
</comment>
<dbReference type="InterPro" id="IPR040079">
    <property type="entry name" value="Glutathione_S-Trfase"/>
</dbReference>
<dbReference type="Proteomes" id="UP000636479">
    <property type="component" value="Unassembled WGS sequence"/>
</dbReference>
<dbReference type="SUPFAM" id="SSF52833">
    <property type="entry name" value="Thioredoxin-like"/>
    <property type="match status" value="1"/>
</dbReference>
<dbReference type="RefSeq" id="XP_037213370.1">
    <property type="nucleotide sequence ID" value="XM_037370369.1"/>
</dbReference>
<dbReference type="CDD" id="cd03189">
    <property type="entry name" value="GST_C_GTT1_like"/>
    <property type="match status" value="1"/>
</dbReference>
<protein>
    <recommendedName>
        <fullName evidence="2">glutathione transferase</fullName>
        <ecNumber evidence="2">2.5.1.18</ecNumber>
    </recommendedName>
</protein>
<reference evidence="6" key="1">
    <citation type="submission" date="2020-05" db="EMBL/GenBank/DDBJ databases">
        <title>Mycena genomes resolve the evolution of fungal bioluminescence.</title>
        <authorList>
            <person name="Tsai I.J."/>
        </authorList>
    </citation>
    <scope>NUCLEOTIDE SEQUENCE</scope>
    <source>
        <strain evidence="6">171206Taipei</strain>
    </source>
</reference>
<organism evidence="6 7">
    <name type="scientific">Mycena indigotica</name>
    <dbReference type="NCBI Taxonomy" id="2126181"/>
    <lineage>
        <taxon>Eukaryota</taxon>
        <taxon>Fungi</taxon>
        <taxon>Dikarya</taxon>
        <taxon>Basidiomycota</taxon>
        <taxon>Agaricomycotina</taxon>
        <taxon>Agaricomycetes</taxon>
        <taxon>Agaricomycetidae</taxon>
        <taxon>Agaricales</taxon>
        <taxon>Marasmiineae</taxon>
        <taxon>Mycenaceae</taxon>
        <taxon>Mycena</taxon>
    </lineage>
</organism>
<comment type="similarity">
    <text evidence="1">Belongs to the GST superfamily.</text>
</comment>
<feature type="domain" description="GST N-terminal" evidence="5">
    <location>
        <begin position="8"/>
        <end position="90"/>
    </location>
</feature>
<dbReference type="Gene3D" id="1.20.1050.10">
    <property type="match status" value="1"/>
</dbReference>
<dbReference type="OrthoDB" id="2098326at2759"/>